<organism evidence="2 3">
    <name type="scientific">Cyclostephanos tholiformis</name>
    <dbReference type="NCBI Taxonomy" id="382380"/>
    <lineage>
        <taxon>Eukaryota</taxon>
        <taxon>Sar</taxon>
        <taxon>Stramenopiles</taxon>
        <taxon>Ochrophyta</taxon>
        <taxon>Bacillariophyta</taxon>
        <taxon>Coscinodiscophyceae</taxon>
        <taxon>Thalassiosirophycidae</taxon>
        <taxon>Stephanodiscales</taxon>
        <taxon>Stephanodiscaceae</taxon>
        <taxon>Cyclostephanos</taxon>
    </lineage>
</organism>
<proteinExistence type="predicted"/>
<protein>
    <recommendedName>
        <fullName evidence="1">PiggyBac transposable element-derived protein domain-containing protein</fullName>
    </recommendedName>
</protein>
<dbReference type="Pfam" id="PF13843">
    <property type="entry name" value="DDE_Tnp_1_7"/>
    <property type="match status" value="1"/>
</dbReference>
<evidence type="ECO:0000259" key="1">
    <source>
        <dbReference type="Pfam" id="PF13843"/>
    </source>
</evidence>
<dbReference type="InterPro" id="IPR029526">
    <property type="entry name" value="PGBD"/>
</dbReference>
<comment type="caution">
    <text evidence="2">The sequence shown here is derived from an EMBL/GenBank/DDBJ whole genome shotgun (WGS) entry which is preliminary data.</text>
</comment>
<gene>
    <name evidence="2" type="ORF">ACHAXA_008225</name>
</gene>
<name>A0ABD3R543_9STRA</name>
<sequence>MKMCYLVSIPEVEGECYILKKCFHVERSPNTPFESEHAPLPHNIPRPLPHGKDRTALFDVMCNVGNGLVDEVFELRAQGIEVDDDNKPLDEGAPTPPPIEYNDPLNFTIPTHCPHCERNMIDERGKLAHHCWDEIASMMEFKLFRMTFPEDFVKDVIIPTTNNKLGLLLMLGEFYKWRGCNFFMACFQGILNRKRWWSKEAISPYLGAPFLLNNAISFNRYFEITAALWLTDVRTPTVEPDGYEDRFHEVHKLIDGFNDH</sequence>
<evidence type="ECO:0000313" key="2">
    <source>
        <dbReference type="EMBL" id="KAL3806241.1"/>
    </source>
</evidence>
<dbReference type="AlphaFoldDB" id="A0ABD3R543"/>
<feature type="domain" description="PiggyBac transposable element-derived protein" evidence="1">
    <location>
        <begin position="142"/>
        <end position="260"/>
    </location>
</feature>
<dbReference type="Proteomes" id="UP001530377">
    <property type="component" value="Unassembled WGS sequence"/>
</dbReference>
<accession>A0ABD3R543</accession>
<dbReference type="EMBL" id="JALLPB020000855">
    <property type="protein sequence ID" value="KAL3806241.1"/>
    <property type="molecule type" value="Genomic_DNA"/>
</dbReference>
<evidence type="ECO:0000313" key="3">
    <source>
        <dbReference type="Proteomes" id="UP001530377"/>
    </source>
</evidence>
<keyword evidence="3" id="KW-1185">Reference proteome</keyword>
<reference evidence="2 3" key="1">
    <citation type="submission" date="2024-10" db="EMBL/GenBank/DDBJ databases">
        <title>Updated reference genomes for cyclostephanoid diatoms.</title>
        <authorList>
            <person name="Roberts W.R."/>
            <person name="Alverson A.J."/>
        </authorList>
    </citation>
    <scope>NUCLEOTIDE SEQUENCE [LARGE SCALE GENOMIC DNA]</scope>
    <source>
        <strain evidence="2 3">AJA228-03</strain>
    </source>
</reference>